<dbReference type="InterPro" id="IPR000679">
    <property type="entry name" value="Znf_GATA"/>
</dbReference>
<dbReference type="Proteomes" id="UP000245981">
    <property type="component" value="Unassembled WGS sequence"/>
</dbReference>
<reference evidence="2 3" key="1">
    <citation type="submission" date="2018-05" db="EMBL/GenBank/DDBJ databases">
        <title>Genomic Encyclopedia of Type Strains, Phase IV (KMG-V): Genome sequencing to study the core and pangenomes of soil and plant-associated prokaryotes.</title>
        <authorList>
            <person name="Whitman W."/>
        </authorList>
    </citation>
    <scope>NUCLEOTIDE SEQUENCE [LARGE SCALE GENOMIC DNA]</scope>
    <source>
        <strain evidence="2 3">PNA 200-10</strain>
    </source>
</reference>
<evidence type="ECO:0000313" key="2">
    <source>
        <dbReference type="EMBL" id="PWK94561.1"/>
    </source>
</evidence>
<sequence>MMMPSLPDGGPSALLPLIPDISDGDGPVRPTKAESGQHCHYCGTRAQRLWQGRIEHVQICTLCWLTQNLDSQTAAHGLLAWLPDAARADMQNLQRYALIALHSQNRVHRKEGKRVWNWLTRHAREVEGMWATSRASEFAGAMRALTPARRRELQQRLEGCVLILPPDVFAEDLTLLLPVGRSVETALHTPAWQTYSRSTLYAKSPDPLD</sequence>
<feature type="domain" description="GATA-type" evidence="1">
    <location>
        <begin position="33"/>
        <end position="71"/>
    </location>
</feature>
<comment type="caution">
    <text evidence="2">The sequence shown here is derived from an EMBL/GenBank/DDBJ whole genome shotgun (WGS) entry which is preliminary data.</text>
</comment>
<evidence type="ECO:0000259" key="1">
    <source>
        <dbReference type="PROSITE" id="PS50114"/>
    </source>
</evidence>
<dbReference type="RefSeq" id="WP_219933047.1">
    <property type="nucleotide sequence ID" value="NZ_QGHF01000010.1"/>
</dbReference>
<dbReference type="EMBL" id="QGHF01000010">
    <property type="protein sequence ID" value="PWK94561.1"/>
    <property type="molecule type" value="Genomic_DNA"/>
</dbReference>
<protein>
    <recommendedName>
        <fullName evidence="1">GATA-type domain-containing protein</fullName>
    </recommendedName>
</protein>
<dbReference type="GO" id="GO:0006355">
    <property type="term" value="P:regulation of DNA-templated transcription"/>
    <property type="evidence" value="ECO:0007669"/>
    <property type="project" value="InterPro"/>
</dbReference>
<dbReference type="PROSITE" id="PS50114">
    <property type="entry name" value="GATA_ZN_FINGER_2"/>
    <property type="match status" value="1"/>
</dbReference>
<name>A0A2V2BI33_9GAMM</name>
<gene>
    <name evidence="2" type="ORF">C7431_11055</name>
</gene>
<dbReference type="GO" id="GO:0043565">
    <property type="term" value="F:sequence-specific DNA binding"/>
    <property type="evidence" value="ECO:0007669"/>
    <property type="project" value="InterPro"/>
</dbReference>
<dbReference type="AlphaFoldDB" id="A0A2V2BI33"/>
<proteinExistence type="predicted"/>
<organism evidence="2 3">
    <name type="scientific">Pantoea allii</name>
    <dbReference type="NCBI Taxonomy" id="574096"/>
    <lineage>
        <taxon>Bacteria</taxon>
        <taxon>Pseudomonadati</taxon>
        <taxon>Pseudomonadota</taxon>
        <taxon>Gammaproteobacteria</taxon>
        <taxon>Enterobacterales</taxon>
        <taxon>Erwiniaceae</taxon>
        <taxon>Pantoea</taxon>
    </lineage>
</organism>
<accession>A0A2V2BI33</accession>
<evidence type="ECO:0000313" key="3">
    <source>
        <dbReference type="Proteomes" id="UP000245981"/>
    </source>
</evidence>